<feature type="region of interest" description="Disordered" evidence="1">
    <location>
        <begin position="24"/>
        <end position="101"/>
    </location>
</feature>
<comment type="caution">
    <text evidence="4">The sequence shown here is derived from an EMBL/GenBank/DDBJ whole genome shotgun (WGS) entry which is preliminary data.</text>
</comment>
<keyword evidence="2" id="KW-0732">Signal</keyword>
<dbReference type="EMBL" id="JAELUQ010000017">
    <property type="protein sequence ID" value="KAG7402701.1"/>
    <property type="molecule type" value="Genomic_DNA"/>
</dbReference>
<evidence type="ECO:0000313" key="5">
    <source>
        <dbReference type="Proteomes" id="UP000694050"/>
    </source>
</evidence>
<evidence type="ECO:0000256" key="1">
    <source>
        <dbReference type="SAM" id="MobiDB-lite"/>
    </source>
</evidence>
<dbReference type="PANTHER" id="PTHR42091">
    <property type="entry name" value="CONSERVED GLYCINE-RICH PROTEIN (AFU_ORTHOLOGUE AFUA_7G02440)"/>
    <property type="match status" value="1"/>
</dbReference>
<dbReference type="PANTHER" id="PTHR42091:SF1">
    <property type="entry name" value="CONSERVED GLYCINE-RICH PROTEIN (AFU_ORTHOLOGUE AFUA_7G02440)"/>
    <property type="match status" value="1"/>
</dbReference>
<evidence type="ECO:0000259" key="3">
    <source>
        <dbReference type="Pfam" id="PF24866"/>
    </source>
</evidence>
<evidence type="ECO:0000313" key="4">
    <source>
        <dbReference type="EMBL" id="KAG7402701.1"/>
    </source>
</evidence>
<feature type="compositionally biased region" description="Low complexity" evidence="1">
    <location>
        <begin position="59"/>
        <end position="73"/>
    </location>
</feature>
<evidence type="ECO:0000256" key="2">
    <source>
        <dbReference type="SAM" id="SignalP"/>
    </source>
</evidence>
<feature type="compositionally biased region" description="Low complexity" evidence="1">
    <location>
        <begin position="80"/>
        <end position="91"/>
    </location>
</feature>
<feature type="chain" id="PRO_5035166977" description="DUF7732 domain-containing protein" evidence="2">
    <location>
        <begin position="19"/>
        <end position="271"/>
    </location>
</feature>
<dbReference type="Proteomes" id="UP000694050">
    <property type="component" value="Unassembled WGS sequence"/>
</dbReference>
<name>A0A8J5NFC0_FUSOX</name>
<organism evidence="4 5">
    <name type="scientific">Fusarium oxysporum f. sp. rapae</name>
    <dbReference type="NCBI Taxonomy" id="485398"/>
    <lineage>
        <taxon>Eukaryota</taxon>
        <taxon>Fungi</taxon>
        <taxon>Dikarya</taxon>
        <taxon>Ascomycota</taxon>
        <taxon>Pezizomycotina</taxon>
        <taxon>Sordariomycetes</taxon>
        <taxon>Hypocreomycetidae</taxon>
        <taxon>Hypocreales</taxon>
        <taxon>Nectriaceae</taxon>
        <taxon>Fusarium</taxon>
        <taxon>Fusarium oxysporum species complex</taxon>
    </lineage>
</organism>
<feature type="compositionally biased region" description="Basic and acidic residues" evidence="1">
    <location>
        <begin position="25"/>
        <end position="43"/>
    </location>
</feature>
<dbReference type="InterPro" id="IPR056634">
    <property type="entry name" value="DUF7732"/>
</dbReference>
<accession>A0A8J5NFC0</accession>
<feature type="domain" description="DUF7732" evidence="3">
    <location>
        <begin position="112"/>
        <end position="235"/>
    </location>
</feature>
<dbReference type="AlphaFoldDB" id="A0A8J5NFC0"/>
<dbReference type="Pfam" id="PF24866">
    <property type="entry name" value="DUF7732"/>
    <property type="match status" value="1"/>
</dbReference>
<protein>
    <recommendedName>
        <fullName evidence="3">DUF7732 domain-containing protein</fullName>
    </recommendedName>
</protein>
<feature type="signal peptide" evidence="2">
    <location>
        <begin position="1"/>
        <end position="18"/>
    </location>
</feature>
<reference evidence="4" key="1">
    <citation type="submission" date="2021-04" db="EMBL/GenBank/DDBJ databases">
        <title>First draft genome resource for Brassicaceae pathogens Fusarium oxysporum f. sp. raphani and Fusarium oxysporum f. sp. rapae.</title>
        <authorList>
            <person name="Asai S."/>
        </authorList>
    </citation>
    <scope>NUCLEOTIDE SEQUENCE</scope>
    <source>
        <strain evidence="4">Tf1208</strain>
    </source>
</reference>
<proteinExistence type="predicted"/>
<sequence length="271" mass="28391">MRPDFALVLFTLITPAVASVLGETPRIKRVEGETNSDEHELYKRRGGGKGGRRGGSSGRRGSAGSSGGSSASESSRESSSKGPSGSFHPGSSGNGGSSHGRGPLPDFCGGRYYPGGSTISYNAGAVSPGGIAPYMLGRAALAFWPGTWLYGAYVYPYTHSYHYHNETSDKHEERSLLCGCSRYEYCACDDNNSIQYFNELIGNGSYDALNKSIVNVAEVNGTVTILINGTLSNNTVLPDDKASGSAAARRMVGASHYLFATAAVIAAAFTA</sequence>
<gene>
    <name evidence="4" type="ORF">Forpe1208_v017033</name>
</gene>